<reference evidence="1" key="1">
    <citation type="submission" date="2021-06" db="EMBL/GenBank/DDBJ databases">
        <authorList>
            <person name="Hodson N. C."/>
            <person name="Mongue J. A."/>
            <person name="Jaron S. K."/>
        </authorList>
    </citation>
    <scope>NUCLEOTIDE SEQUENCE</scope>
</reference>
<gene>
    <name evidence="1" type="ORF">AFUS01_LOCUS11067</name>
</gene>
<evidence type="ECO:0000313" key="2">
    <source>
        <dbReference type="Proteomes" id="UP000708208"/>
    </source>
</evidence>
<sequence>EESSAGGAKQCILVEVLGLEEVVNPRLTEARWVKIFF</sequence>
<dbReference type="AlphaFoldDB" id="A0A8J2JQ29"/>
<accession>A0A8J2JQ29</accession>
<dbReference type="Proteomes" id="UP000708208">
    <property type="component" value="Unassembled WGS sequence"/>
</dbReference>
<name>A0A8J2JQ29_9HEXA</name>
<evidence type="ECO:0000313" key="1">
    <source>
        <dbReference type="EMBL" id="CAG7721880.1"/>
    </source>
</evidence>
<feature type="non-terminal residue" evidence="1">
    <location>
        <position position="1"/>
    </location>
</feature>
<organism evidence="1 2">
    <name type="scientific">Allacma fusca</name>
    <dbReference type="NCBI Taxonomy" id="39272"/>
    <lineage>
        <taxon>Eukaryota</taxon>
        <taxon>Metazoa</taxon>
        <taxon>Ecdysozoa</taxon>
        <taxon>Arthropoda</taxon>
        <taxon>Hexapoda</taxon>
        <taxon>Collembola</taxon>
        <taxon>Symphypleona</taxon>
        <taxon>Sminthuridae</taxon>
        <taxon>Allacma</taxon>
    </lineage>
</organism>
<proteinExistence type="predicted"/>
<keyword evidence="2" id="KW-1185">Reference proteome</keyword>
<comment type="caution">
    <text evidence="1">The sequence shown here is derived from an EMBL/GenBank/DDBJ whole genome shotgun (WGS) entry which is preliminary data.</text>
</comment>
<protein>
    <submittedName>
        <fullName evidence="1">Uncharacterized protein</fullName>
    </submittedName>
</protein>
<dbReference type="EMBL" id="CAJVCH010084002">
    <property type="protein sequence ID" value="CAG7721880.1"/>
    <property type="molecule type" value="Genomic_DNA"/>
</dbReference>